<dbReference type="RefSeq" id="WP_202857932.1">
    <property type="nucleotide sequence ID" value="NZ_JAEUGD010000061.1"/>
</dbReference>
<name>A0A937G1Q9_9BACT</name>
<dbReference type="SUPFAM" id="SSF51735">
    <property type="entry name" value="NAD(P)-binding Rossmann-fold domains"/>
    <property type="match status" value="1"/>
</dbReference>
<dbReference type="InterPro" id="IPR036291">
    <property type="entry name" value="NAD(P)-bd_dom_sf"/>
</dbReference>
<evidence type="ECO:0000313" key="2">
    <source>
        <dbReference type="EMBL" id="MBL6448395.1"/>
    </source>
</evidence>
<proteinExistence type="inferred from homology"/>
<dbReference type="PANTHER" id="PTHR42879:SF6">
    <property type="entry name" value="NADPH-DEPENDENT REDUCTASE BACG"/>
    <property type="match status" value="1"/>
</dbReference>
<dbReference type="CDD" id="cd05344">
    <property type="entry name" value="BKR_like_SDR_like"/>
    <property type="match status" value="1"/>
</dbReference>
<organism evidence="2 3">
    <name type="scientific">Fulvivirga marina</name>
    <dbReference type="NCBI Taxonomy" id="2494733"/>
    <lineage>
        <taxon>Bacteria</taxon>
        <taxon>Pseudomonadati</taxon>
        <taxon>Bacteroidota</taxon>
        <taxon>Cytophagia</taxon>
        <taxon>Cytophagales</taxon>
        <taxon>Fulvivirgaceae</taxon>
        <taxon>Fulvivirga</taxon>
    </lineage>
</organism>
<accession>A0A937G1Q9</accession>
<dbReference type="PRINTS" id="PR00081">
    <property type="entry name" value="GDHRDH"/>
</dbReference>
<gene>
    <name evidence="2" type="ORF">JMN32_18925</name>
</gene>
<comment type="similarity">
    <text evidence="1">Belongs to the short-chain dehydrogenases/reductases (SDR) family.</text>
</comment>
<evidence type="ECO:0000256" key="1">
    <source>
        <dbReference type="ARBA" id="ARBA00006484"/>
    </source>
</evidence>
<dbReference type="Gene3D" id="3.40.50.720">
    <property type="entry name" value="NAD(P)-binding Rossmann-like Domain"/>
    <property type="match status" value="1"/>
</dbReference>
<keyword evidence="3" id="KW-1185">Reference proteome</keyword>
<sequence length="261" mass="29022">MNLKDKVAMVCAASRGIGFGIAKSMLQQGAKVIICSRHENDINKAVNSLKEETGGEVHGIVTDLTKSEQIEQLQEKCLAIFPQIHILVYNNGGPKVGEYDSLSPTDWVDLFENHFINYVKLISKFITHFQENNYGRIVNITSITAKEPHRSLVLSNVLRSCIHAYSKSIIENIAQDNITINNLLPGIINTDRVRAIHQVMADKEEISTSKVAERFKNLIPSKNLGTIEDVGDMCAFLTSENARYITGQSILIDGGLYKGLY</sequence>
<dbReference type="Pfam" id="PF13561">
    <property type="entry name" value="adh_short_C2"/>
    <property type="match status" value="1"/>
</dbReference>
<evidence type="ECO:0000313" key="3">
    <source>
        <dbReference type="Proteomes" id="UP000614216"/>
    </source>
</evidence>
<dbReference type="AlphaFoldDB" id="A0A937G1Q9"/>
<dbReference type="InterPro" id="IPR002347">
    <property type="entry name" value="SDR_fam"/>
</dbReference>
<comment type="caution">
    <text evidence="2">The sequence shown here is derived from an EMBL/GenBank/DDBJ whole genome shotgun (WGS) entry which is preliminary data.</text>
</comment>
<dbReference type="EMBL" id="JAEUGD010000061">
    <property type="protein sequence ID" value="MBL6448395.1"/>
    <property type="molecule type" value="Genomic_DNA"/>
</dbReference>
<dbReference type="InterPro" id="IPR050259">
    <property type="entry name" value="SDR"/>
</dbReference>
<dbReference type="PANTHER" id="PTHR42879">
    <property type="entry name" value="3-OXOACYL-(ACYL-CARRIER-PROTEIN) REDUCTASE"/>
    <property type="match status" value="1"/>
</dbReference>
<dbReference type="Proteomes" id="UP000614216">
    <property type="component" value="Unassembled WGS sequence"/>
</dbReference>
<protein>
    <submittedName>
        <fullName evidence="2">SDR family oxidoreductase</fullName>
    </submittedName>
</protein>
<reference evidence="2" key="1">
    <citation type="submission" date="2021-01" db="EMBL/GenBank/DDBJ databases">
        <title>Fulvivirga kasyanovii gen. nov., sp nov., a novel member of the phylum Bacteroidetes isolated from seawater in a mussel farm.</title>
        <authorList>
            <person name="Zhao L.-H."/>
            <person name="Wang Z.-J."/>
        </authorList>
    </citation>
    <scope>NUCLEOTIDE SEQUENCE</scope>
    <source>
        <strain evidence="2">29W222</strain>
    </source>
</reference>